<organism evidence="2">
    <name type="scientific">Arundo donax</name>
    <name type="common">Giant reed</name>
    <name type="synonym">Donax arundinaceus</name>
    <dbReference type="NCBI Taxonomy" id="35708"/>
    <lineage>
        <taxon>Eukaryota</taxon>
        <taxon>Viridiplantae</taxon>
        <taxon>Streptophyta</taxon>
        <taxon>Embryophyta</taxon>
        <taxon>Tracheophyta</taxon>
        <taxon>Spermatophyta</taxon>
        <taxon>Magnoliopsida</taxon>
        <taxon>Liliopsida</taxon>
        <taxon>Poales</taxon>
        <taxon>Poaceae</taxon>
        <taxon>PACMAD clade</taxon>
        <taxon>Arundinoideae</taxon>
        <taxon>Arundineae</taxon>
        <taxon>Arundo</taxon>
    </lineage>
</organism>
<evidence type="ECO:0000256" key="1">
    <source>
        <dbReference type="SAM" id="Phobius"/>
    </source>
</evidence>
<feature type="transmembrane region" description="Helical" evidence="1">
    <location>
        <begin position="12"/>
        <end position="36"/>
    </location>
</feature>
<evidence type="ECO:0000313" key="2">
    <source>
        <dbReference type="EMBL" id="JAD55815.1"/>
    </source>
</evidence>
<keyword evidence="1" id="KW-1133">Transmembrane helix</keyword>
<sequence>MRRRSRTAVVHLYLRHHFTFLEILVFRVPSWTVLLFRSSFEFLYL</sequence>
<proteinExistence type="predicted"/>
<protein>
    <submittedName>
        <fullName evidence="2">Uncharacterized protein</fullName>
    </submittedName>
</protein>
<reference evidence="2" key="1">
    <citation type="submission" date="2014-09" db="EMBL/GenBank/DDBJ databases">
        <authorList>
            <person name="Magalhaes I.L.F."/>
            <person name="Oliveira U."/>
            <person name="Santos F.R."/>
            <person name="Vidigal T.H.D.A."/>
            <person name="Brescovit A.D."/>
            <person name="Santos A.J."/>
        </authorList>
    </citation>
    <scope>NUCLEOTIDE SEQUENCE</scope>
    <source>
        <tissue evidence="2">Shoot tissue taken approximately 20 cm above the soil surface</tissue>
    </source>
</reference>
<dbReference type="EMBL" id="GBRH01242080">
    <property type="protein sequence ID" value="JAD55815.1"/>
    <property type="molecule type" value="Transcribed_RNA"/>
</dbReference>
<name>A0A0A9B3Q8_ARUDO</name>
<keyword evidence="1" id="KW-0472">Membrane</keyword>
<dbReference type="AlphaFoldDB" id="A0A0A9B3Q8"/>
<reference evidence="2" key="2">
    <citation type="journal article" date="2015" name="Data Brief">
        <title>Shoot transcriptome of the giant reed, Arundo donax.</title>
        <authorList>
            <person name="Barrero R.A."/>
            <person name="Guerrero F.D."/>
            <person name="Moolhuijzen P."/>
            <person name="Goolsby J.A."/>
            <person name="Tidwell J."/>
            <person name="Bellgard S.E."/>
            <person name="Bellgard M.I."/>
        </authorList>
    </citation>
    <scope>NUCLEOTIDE SEQUENCE</scope>
    <source>
        <tissue evidence="2">Shoot tissue taken approximately 20 cm above the soil surface</tissue>
    </source>
</reference>
<keyword evidence="1" id="KW-0812">Transmembrane</keyword>
<accession>A0A0A9B3Q8</accession>